<dbReference type="SUPFAM" id="SSF46626">
    <property type="entry name" value="Cytochrome c"/>
    <property type="match status" value="1"/>
</dbReference>
<accession>A0ABW5M6Z8</accession>
<dbReference type="PROSITE" id="PS51007">
    <property type="entry name" value="CYTC"/>
    <property type="match status" value="1"/>
</dbReference>
<dbReference type="InterPro" id="IPR011989">
    <property type="entry name" value="ARM-like"/>
</dbReference>
<name>A0ABW5M6Z8_9BACT</name>
<gene>
    <name evidence="6" type="ORF">ACFSUS_18970</name>
</gene>
<dbReference type="SUPFAM" id="SSF48371">
    <property type="entry name" value="ARM repeat"/>
    <property type="match status" value="1"/>
</dbReference>
<dbReference type="SMART" id="SM00567">
    <property type="entry name" value="EZ_HEAT"/>
    <property type="match status" value="5"/>
</dbReference>
<dbReference type="Pfam" id="PF13646">
    <property type="entry name" value="HEAT_2"/>
    <property type="match status" value="2"/>
</dbReference>
<evidence type="ECO:0000256" key="1">
    <source>
        <dbReference type="ARBA" id="ARBA00022617"/>
    </source>
</evidence>
<keyword evidence="2 4" id="KW-0479">Metal-binding</keyword>
<evidence type="ECO:0000259" key="5">
    <source>
        <dbReference type="PROSITE" id="PS51007"/>
    </source>
</evidence>
<evidence type="ECO:0000313" key="7">
    <source>
        <dbReference type="Proteomes" id="UP001597469"/>
    </source>
</evidence>
<dbReference type="InterPro" id="IPR036909">
    <property type="entry name" value="Cyt_c-like_dom_sf"/>
</dbReference>
<keyword evidence="1 4" id="KW-0349">Heme</keyword>
<dbReference type="PANTHER" id="PTHR33546">
    <property type="entry name" value="LARGE, MULTIFUNCTIONAL SECRETED PROTEIN-RELATED"/>
    <property type="match status" value="1"/>
</dbReference>
<dbReference type="Gene3D" id="1.10.760.10">
    <property type="entry name" value="Cytochrome c-like domain"/>
    <property type="match status" value="1"/>
</dbReference>
<sequence>MKKARNGLPIKKTLGWVCGLAPVLLLAGYQNAKDPIDRRIKRMAPEKAAQLAKSIEATVTPQLEEGLTLRLWGVDSLVSDPIAIDIDDMGRLYYTRTNRQKNSEFDIRSHQDWEIESNRLQSIEDKRAFLHRVLSPTNSKKNEWLKDLNGDGSHDWRDMTIEKENVYRLEDTSGDGVADLSQLVVDDFHDEVTDVAGGVMTHGNDLYVAVAPDLWRMRDKDGDGIAESKTSISHGYGIHVGFGGHGMSGIEMGPDGRIYWQIGDIGFNGKGPDGKKWEHPNSGVVVRSNPDGSDFEVFAYGVRNTHEFVFDEYGNLISEDNDGDHPGEKERLVYIVNGSDTGWRSNWQYGKYRDPNNNTYKVWMDEQMYKPRFDGQAAYITPTLANFVSGPAGMRYNPGTALSPKYKNTFFIAEFVGNPAQSGIHTFTLKPKGASFELSGQKKILSNVLATGIDFGPDGALYVADWINGWNTKDYGRVWKLDDKEGAAWTDRQRTKTLLAENFGSRKEADLGELLKNPDMRVRQKAQFELAKRGAKGVPVFTSAIGQTDNQLARVHGIWGISQLARQDKQYARLLLPLLSDKDPEIRAQAAKWLGDVRYKEAGAALIPLLKDENSRARFFAAEALGRIAYEPAITPIIQMLEANKDEDVYLRHAGSLALARIEKAEPVIALSNHPSRAVRIAAVVALRRMSNPGISKFLADQDEFIVTEAARGINDDLSIPAALPALGNLLQTTRFTNEALLRRAINANLRVGTPEAMQNLMDYAAKDGSPVAMRAEAMEALSTWAKPSVLDRVDGRYRGAVERDPVMVKTRTAALYSKLLTHQDVALRMSAVKAISKLKIGQASPELFARLKDDKEANVRVEALRALAAMNDPQISKAIEQALTDDEKSVRVAAIDLLSKTNMSKDLMVSLLSDVINTRTTEEKQAAMVALGKVPVANSQKALDQLLTKMANGTLPIEISLELDEAITNSKSPQLMARYKAITAKQSPDAVAASYKASLYGGEPDLGRRVFFRHQTAQCIRCHAYDDLGGNAGPRLNGVASRLTREQLLEALVNPSARLAPGYGTVTLELKNGKTISGILQGETPEGVSVKVGDQPDTVIPRNQIAKQTNAPSSMPEMKYLLTKREIRDVVSFLATLKDDKEDK</sequence>
<dbReference type="InterPro" id="IPR016024">
    <property type="entry name" value="ARM-type_fold"/>
</dbReference>
<dbReference type="InterPro" id="IPR009056">
    <property type="entry name" value="Cyt_c-like_dom"/>
</dbReference>
<evidence type="ECO:0000256" key="3">
    <source>
        <dbReference type="ARBA" id="ARBA00023004"/>
    </source>
</evidence>
<dbReference type="InterPro" id="IPR011041">
    <property type="entry name" value="Quinoprot_gluc/sorb_DH_b-prop"/>
</dbReference>
<feature type="domain" description="Cytochrome c" evidence="5">
    <location>
        <begin position="1003"/>
        <end position="1139"/>
    </location>
</feature>
<evidence type="ECO:0000256" key="4">
    <source>
        <dbReference type="PROSITE-ProRule" id="PRU00433"/>
    </source>
</evidence>
<proteinExistence type="predicted"/>
<dbReference type="InterPro" id="IPR013427">
    <property type="entry name" value="Haem-bd_dom_put"/>
</dbReference>
<dbReference type="SUPFAM" id="SSF50952">
    <property type="entry name" value="Soluble quinoprotein glucose dehydrogenase"/>
    <property type="match status" value="1"/>
</dbReference>
<dbReference type="Gene3D" id="2.120.10.30">
    <property type="entry name" value="TolB, C-terminal domain"/>
    <property type="match status" value="1"/>
</dbReference>
<organism evidence="6 7">
    <name type="scientific">Spirosoma soli</name>
    <dbReference type="NCBI Taxonomy" id="1770529"/>
    <lineage>
        <taxon>Bacteria</taxon>
        <taxon>Pseudomonadati</taxon>
        <taxon>Bacteroidota</taxon>
        <taxon>Cytophagia</taxon>
        <taxon>Cytophagales</taxon>
        <taxon>Cytophagaceae</taxon>
        <taxon>Spirosoma</taxon>
    </lineage>
</organism>
<dbReference type="EMBL" id="JBHULN010000012">
    <property type="protein sequence ID" value="MFD2572730.1"/>
    <property type="molecule type" value="Genomic_DNA"/>
</dbReference>
<keyword evidence="3 4" id="KW-0408">Iron</keyword>
<dbReference type="NCBIfam" id="TIGR02603">
    <property type="entry name" value="CxxCH_TIGR02603"/>
    <property type="match status" value="1"/>
</dbReference>
<dbReference type="InterPro" id="IPR004155">
    <property type="entry name" value="PBS_lyase_HEAT"/>
</dbReference>
<protein>
    <submittedName>
        <fullName evidence="6">HEAT repeat domain-containing protein</fullName>
    </submittedName>
</protein>
<keyword evidence="7" id="KW-1185">Reference proteome</keyword>
<dbReference type="Pfam" id="PF23500">
    <property type="entry name" value="DUF7133"/>
    <property type="match status" value="1"/>
</dbReference>
<evidence type="ECO:0000256" key="2">
    <source>
        <dbReference type="ARBA" id="ARBA00022723"/>
    </source>
</evidence>
<evidence type="ECO:0000313" key="6">
    <source>
        <dbReference type="EMBL" id="MFD2572730.1"/>
    </source>
</evidence>
<dbReference type="InterPro" id="IPR055557">
    <property type="entry name" value="DUF7133"/>
</dbReference>
<reference evidence="7" key="1">
    <citation type="journal article" date="2019" name="Int. J. Syst. Evol. Microbiol.">
        <title>The Global Catalogue of Microorganisms (GCM) 10K type strain sequencing project: providing services to taxonomists for standard genome sequencing and annotation.</title>
        <authorList>
            <consortium name="The Broad Institute Genomics Platform"/>
            <consortium name="The Broad Institute Genome Sequencing Center for Infectious Disease"/>
            <person name="Wu L."/>
            <person name="Ma J."/>
        </authorList>
    </citation>
    <scope>NUCLEOTIDE SEQUENCE [LARGE SCALE GENOMIC DNA]</scope>
    <source>
        <strain evidence="7">KCTC 42805</strain>
    </source>
</reference>
<dbReference type="PANTHER" id="PTHR33546:SF1">
    <property type="entry name" value="LARGE, MULTIFUNCTIONAL SECRETED PROTEIN"/>
    <property type="match status" value="1"/>
</dbReference>
<comment type="caution">
    <text evidence="6">The sequence shown here is derived from an EMBL/GenBank/DDBJ whole genome shotgun (WGS) entry which is preliminary data.</text>
</comment>
<dbReference type="Proteomes" id="UP001597469">
    <property type="component" value="Unassembled WGS sequence"/>
</dbReference>
<dbReference type="RefSeq" id="WP_381525321.1">
    <property type="nucleotide sequence ID" value="NZ_JBHULN010000012.1"/>
</dbReference>
<dbReference type="InterPro" id="IPR011042">
    <property type="entry name" value="6-blade_b-propeller_TolB-like"/>
</dbReference>
<dbReference type="Gene3D" id="1.25.10.10">
    <property type="entry name" value="Leucine-rich Repeat Variant"/>
    <property type="match status" value="3"/>
</dbReference>